<sequence>MAPKEHVRPTASNKKNRSKDASKDTPSSSQNVVEEPQEEEVVAEEVDEDSEIDEASLKGPFPGGPVDNELLVDYRHHVAYRIWNGKERSVLRCRQPVTQLDSWSLDDEAIIFVNRVRESGLLPLVQWSFKTINCSLISAMVERWHPETNTFHLPVGEMGITLDDVHQITGIPVMGRAVSKPQIENFDAVVELVRDTLHIDPSNIVSELAASNGRSVRLSWLKEHLATRSRMMPQHTIECAVRGYLLYLLGCTIFSDKTGTHVSVEYLQYLQDLKKVKDHAWGAATLAHLYRQLGIASRAKCKQISGYLTLLQAWVYEYIPLLRPVQDDRVTQGFPRAALWKNSRNLPGLQKNNVIVIRELLDSLTREQVDYEPYSNIRDSFPLQEYAFFNGCLVANRVYEPYMPERMLRQLGHLQTIPKGPTRPEGKTRRPRVASSYRVTYGGSVTYMEQWEDHLLGPRSRGPRTRSSWDIVLEYITWLDRVSHRFVQNPENRRFGLKISNSHVDRSSDDDWRVVIAEYLQPLVQGRYTSGVLRRYMQNVINYCQDSTPLPTLTPPSTSIKEHHDKRGIGRPSQH</sequence>
<accession>A0AAV9BAP7</accession>
<dbReference type="EMBL" id="JAUJYN010000004">
    <property type="protein sequence ID" value="KAK1273680.1"/>
    <property type="molecule type" value="Genomic_DNA"/>
</dbReference>
<feature type="compositionally biased region" description="Acidic residues" evidence="1">
    <location>
        <begin position="35"/>
        <end position="54"/>
    </location>
</feature>
<evidence type="ECO:0000259" key="2">
    <source>
        <dbReference type="Pfam" id="PF10536"/>
    </source>
</evidence>
<keyword evidence="4" id="KW-1185">Reference proteome</keyword>
<evidence type="ECO:0000313" key="3">
    <source>
        <dbReference type="EMBL" id="KAK1273680.1"/>
    </source>
</evidence>
<evidence type="ECO:0000256" key="1">
    <source>
        <dbReference type="SAM" id="MobiDB-lite"/>
    </source>
</evidence>
<dbReference type="Proteomes" id="UP001179952">
    <property type="component" value="Unassembled WGS sequence"/>
</dbReference>
<dbReference type="AlphaFoldDB" id="A0AAV9BAP7"/>
<feature type="region of interest" description="Disordered" evidence="1">
    <location>
        <begin position="1"/>
        <end position="61"/>
    </location>
</feature>
<dbReference type="InterPro" id="IPR019557">
    <property type="entry name" value="AminoTfrase-like_pln_mobile"/>
</dbReference>
<feature type="domain" description="Aminotransferase-like plant mobile" evidence="2">
    <location>
        <begin position="124"/>
        <end position="429"/>
    </location>
</feature>
<proteinExistence type="predicted"/>
<dbReference type="Pfam" id="PF10536">
    <property type="entry name" value="PMD"/>
    <property type="match status" value="1"/>
</dbReference>
<reference evidence="3" key="2">
    <citation type="submission" date="2023-06" db="EMBL/GenBank/DDBJ databases">
        <authorList>
            <person name="Ma L."/>
            <person name="Liu K.-W."/>
            <person name="Li Z."/>
            <person name="Hsiao Y.-Y."/>
            <person name="Qi Y."/>
            <person name="Fu T."/>
            <person name="Tang G."/>
            <person name="Zhang D."/>
            <person name="Sun W.-H."/>
            <person name="Liu D.-K."/>
            <person name="Li Y."/>
            <person name="Chen G.-Z."/>
            <person name="Liu X.-D."/>
            <person name="Liao X.-Y."/>
            <person name="Jiang Y.-T."/>
            <person name="Yu X."/>
            <person name="Hao Y."/>
            <person name="Huang J."/>
            <person name="Zhao X.-W."/>
            <person name="Ke S."/>
            <person name="Chen Y.-Y."/>
            <person name="Wu W.-L."/>
            <person name="Hsu J.-L."/>
            <person name="Lin Y.-F."/>
            <person name="Huang M.-D."/>
            <person name="Li C.-Y."/>
            <person name="Huang L."/>
            <person name="Wang Z.-W."/>
            <person name="Zhao X."/>
            <person name="Zhong W.-Y."/>
            <person name="Peng D.-H."/>
            <person name="Ahmad S."/>
            <person name="Lan S."/>
            <person name="Zhang J.-S."/>
            <person name="Tsai W.-C."/>
            <person name="Van De Peer Y."/>
            <person name="Liu Z.-J."/>
        </authorList>
    </citation>
    <scope>NUCLEOTIDE SEQUENCE</scope>
    <source>
        <strain evidence="3">SCP</strain>
        <tissue evidence="3">Leaves</tissue>
    </source>
</reference>
<gene>
    <name evidence="3" type="ORF">QJS04_geneDACA022264</name>
</gene>
<dbReference type="InterPro" id="IPR044824">
    <property type="entry name" value="MAIN-like"/>
</dbReference>
<feature type="compositionally biased region" description="Low complexity" evidence="1">
    <location>
        <begin position="547"/>
        <end position="559"/>
    </location>
</feature>
<dbReference type="GO" id="GO:0010073">
    <property type="term" value="P:meristem maintenance"/>
    <property type="evidence" value="ECO:0007669"/>
    <property type="project" value="InterPro"/>
</dbReference>
<dbReference type="PANTHER" id="PTHR46033:SF8">
    <property type="entry name" value="PROTEIN MAINTENANCE OF MERISTEMS-LIKE"/>
    <property type="match status" value="1"/>
</dbReference>
<feature type="region of interest" description="Disordered" evidence="1">
    <location>
        <begin position="547"/>
        <end position="575"/>
    </location>
</feature>
<reference evidence="3" key="1">
    <citation type="journal article" date="2023" name="Nat. Commun.">
        <title>Diploid and tetraploid genomes of Acorus and the evolution of monocots.</title>
        <authorList>
            <person name="Ma L."/>
            <person name="Liu K.W."/>
            <person name="Li Z."/>
            <person name="Hsiao Y.Y."/>
            <person name="Qi Y."/>
            <person name="Fu T."/>
            <person name="Tang G.D."/>
            <person name="Zhang D."/>
            <person name="Sun W.H."/>
            <person name="Liu D.K."/>
            <person name="Li Y."/>
            <person name="Chen G.Z."/>
            <person name="Liu X.D."/>
            <person name="Liao X.Y."/>
            <person name="Jiang Y.T."/>
            <person name="Yu X."/>
            <person name="Hao Y."/>
            <person name="Huang J."/>
            <person name="Zhao X.W."/>
            <person name="Ke S."/>
            <person name="Chen Y.Y."/>
            <person name="Wu W.L."/>
            <person name="Hsu J.L."/>
            <person name="Lin Y.F."/>
            <person name="Huang M.D."/>
            <person name="Li C.Y."/>
            <person name="Huang L."/>
            <person name="Wang Z.W."/>
            <person name="Zhao X."/>
            <person name="Zhong W.Y."/>
            <person name="Peng D.H."/>
            <person name="Ahmad S."/>
            <person name="Lan S."/>
            <person name="Zhang J.S."/>
            <person name="Tsai W.C."/>
            <person name="Van de Peer Y."/>
            <person name="Liu Z.J."/>
        </authorList>
    </citation>
    <scope>NUCLEOTIDE SEQUENCE</scope>
    <source>
        <strain evidence="3">SCP</strain>
    </source>
</reference>
<evidence type="ECO:0000313" key="4">
    <source>
        <dbReference type="Proteomes" id="UP001179952"/>
    </source>
</evidence>
<dbReference type="PANTHER" id="PTHR46033">
    <property type="entry name" value="PROTEIN MAIN-LIKE 2"/>
    <property type="match status" value="1"/>
</dbReference>
<organism evidence="3 4">
    <name type="scientific">Acorus gramineus</name>
    <name type="common">Dwarf sweet flag</name>
    <dbReference type="NCBI Taxonomy" id="55184"/>
    <lineage>
        <taxon>Eukaryota</taxon>
        <taxon>Viridiplantae</taxon>
        <taxon>Streptophyta</taxon>
        <taxon>Embryophyta</taxon>
        <taxon>Tracheophyta</taxon>
        <taxon>Spermatophyta</taxon>
        <taxon>Magnoliopsida</taxon>
        <taxon>Liliopsida</taxon>
        <taxon>Acoraceae</taxon>
        <taxon>Acorus</taxon>
    </lineage>
</organism>
<protein>
    <recommendedName>
        <fullName evidence="2">Aminotransferase-like plant mobile domain-containing protein</fullName>
    </recommendedName>
</protein>
<name>A0AAV9BAP7_ACOGR</name>
<comment type="caution">
    <text evidence="3">The sequence shown here is derived from an EMBL/GenBank/DDBJ whole genome shotgun (WGS) entry which is preliminary data.</text>
</comment>